<evidence type="ECO:0000313" key="1">
    <source>
        <dbReference type="EMBL" id="KAI9897885.1"/>
    </source>
</evidence>
<organism evidence="1 2">
    <name type="scientific">Trichothecium roseum</name>
    <dbReference type="NCBI Taxonomy" id="47278"/>
    <lineage>
        <taxon>Eukaryota</taxon>
        <taxon>Fungi</taxon>
        <taxon>Dikarya</taxon>
        <taxon>Ascomycota</taxon>
        <taxon>Pezizomycotina</taxon>
        <taxon>Sordariomycetes</taxon>
        <taxon>Hypocreomycetidae</taxon>
        <taxon>Hypocreales</taxon>
        <taxon>Hypocreales incertae sedis</taxon>
        <taxon>Trichothecium</taxon>
    </lineage>
</organism>
<reference evidence="1" key="1">
    <citation type="submission" date="2022-10" db="EMBL/GenBank/DDBJ databases">
        <title>Complete Genome of Trichothecium roseum strain YXFP-22015, a Plant Pathogen Isolated from Citrus.</title>
        <authorList>
            <person name="Wang Y."/>
            <person name="Zhu L."/>
        </authorList>
    </citation>
    <scope>NUCLEOTIDE SEQUENCE</scope>
    <source>
        <strain evidence="1">YXFP-22015</strain>
    </source>
</reference>
<protein>
    <submittedName>
        <fullName evidence="1">Uncharacterized protein</fullName>
    </submittedName>
</protein>
<evidence type="ECO:0000313" key="2">
    <source>
        <dbReference type="Proteomes" id="UP001163324"/>
    </source>
</evidence>
<accession>A0ACC0UVX8</accession>
<name>A0ACC0UVX8_9HYPO</name>
<dbReference type="Proteomes" id="UP001163324">
    <property type="component" value="Chromosome 7"/>
</dbReference>
<keyword evidence="2" id="KW-1185">Reference proteome</keyword>
<proteinExistence type="predicted"/>
<gene>
    <name evidence="1" type="ORF">N3K66_007741</name>
</gene>
<comment type="caution">
    <text evidence="1">The sequence shown here is derived from an EMBL/GenBank/DDBJ whole genome shotgun (WGS) entry which is preliminary data.</text>
</comment>
<dbReference type="EMBL" id="CM047946">
    <property type="protein sequence ID" value="KAI9897885.1"/>
    <property type="molecule type" value="Genomic_DNA"/>
</dbReference>
<sequence>MLNLDAITGRSAASFDPAKEVPPLTGKVILVTGAAAGIGKQVATYLAGHRPAEIWLADKHLDKAEAACLEIGEGAAGEVKLRALRLDLGSLESVREAAATFRAAADRLDVLMLNAGVMGVPPGLTADGYELHFGINHLGHAYLAKLLLPLLNKTVDVATDARVIITTSYSHWNAPEGGILFDVLETPAASVPSLKRYAQSKLAGILFARRLAEQNPRLLVASVHPGAADTDLHAAATDVGLLDRLVNRLVYPLLIFQSVGTVAKNLVWAATAPAKDLVSGEYYEPLGRVAEGRPEGRDAELAQRLWDWTEEQLRDLPVLEGYETQMQ</sequence>